<dbReference type="OrthoDB" id="9763537at2"/>
<dbReference type="InterPro" id="IPR012341">
    <property type="entry name" value="6hp_glycosidase-like_sf"/>
</dbReference>
<accession>A0A290XI48</accession>
<dbReference type="Pfam" id="PF00754">
    <property type="entry name" value="F5_F8_type_C"/>
    <property type="match status" value="1"/>
</dbReference>
<name>A0A290XI48_9GAMM</name>
<dbReference type="InterPro" id="IPR008979">
    <property type="entry name" value="Galactose-bd-like_sf"/>
</dbReference>
<dbReference type="Proteomes" id="UP000218968">
    <property type="component" value="Chromosome"/>
</dbReference>
<dbReference type="KEGG" id="lum:CNR27_10025"/>
<evidence type="ECO:0000313" key="2">
    <source>
        <dbReference type="EMBL" id="ATD68824.1"/>
    </source>
</evidence>
<reference evidence="3" key="1">
    <citation type="submission" date="2017-09" db="EMBL/GenBank/DDBJ databases">
        <title>Luteimonas liuhanmingii sp.nov., isolated from the intestinal contents of Tibetan Plateau Pika in Yushu, Qinghai Province, China.</title>
        <authorList>
            <person name="Gui Z."/>
        </authorList>
    </citation>
    <scope>NUCLEOTIDE SEQUENCE [LARGE SCALE GENOMIC DNA]</scope>
    <source>
        <strain evidence="3">100111</strain>
    </source>
</reference>
<sequence>MTPAEPTTVPFEPFRCARAAGIAALALALAACNVSSTPTGSAAAPAAGGGVRILDDFDDPSAWTVVTSNQVTGSLREVDVDGASALCLDYDYNGVSGYVGIQRNLPMDYPDNYRFAFRMRGQSPSNDLQFKLIDASGDNVWWVNRPKYDFPTHWTEVRYRKRHIDKAWGPEPDKTLRASDKLEFTIYNNAGGKGTVCFDQLTFEALPPDDTSPLTATAASTTTPDGVGKVVDGDAASAWVTGAAPQNLVLDLGSLREFGGLRLQWLPERHASDYAVSLSADGEQWREVRVVTQGNGGIDWLALPEAEARYIGLDLRDGQGPGFALADGTVQPLAMSEHPNDVLEAVAADAPKGHFPRGFSGEQAYWTILGLDGGLQQGLINEDGAIEVAAGGFSIEPFVRIGETLVSWADVTVAQSLQDDYLPIPSVDWTHDALALRVTGFAHGTPQDSQLVARYRLGNPGSETRDYQLALAVRPMQVNPPTQFLNITGGVSPLRRLGVTADGVRVDGRRRVFARQPAQAAFATTFDAGMDVEHLAAGTWPTTTEVDDPQSMASGALVYTVRLAPGESREFDLLIPMTGDMAAAPADWNPQAWQDATAQAWRGKLDAVGFEVPAAGKALADTLRTSLAHMLISRIGPRLQPGTRSYARSWIRDGAMISEGLLRMGRPEVVREYVEWYAPYQFENGKVPCCVDDRGSDPVPENDSHGELIFNIAEYWRYTGDDAFLQKMWPHVLGAYTYMEELRASERTEENRKLNAAFYGMMPASISHEGYSAKPMHSYWDNFWALRGYKDAVAIAEALGKPDDARRMAAARDEFRVDLDASLRSAAEQHGIDFLPGAAELGDFDATSTTIALAPGGEQGRLPEPLLTNTFEHYWTRFTDRRDGREPWKDYTPYEWRNVAAFVRLGWRERANEAREWFFGHRAPLAWNQWGEVVTPTPRTPFFLGDLPHAWVGSDFVRSALDMFAYVREIDDSLVLAAGVPADWLNEGVALRGMRTPQGTVGYSLRRDGDALLLDIAACSGLPEGGLVLQWPYESVPGATTIDGQVAQWEGNELRITRAGAKVRIAGAD</sequence>
<keyword evidence="3" id="KW-1185">Reference proteome</keyword>
<dbReference type="PROSITE" id="PS50022">
    <property type="entry name" value="FA58C_3"/>
    <property type="match status" value="1"/>
</dbReference>
<dbReference type="Gene3D" id="2.60.120.260">
    <property type="entry name" value="Galactose-binding domain-like"/>
    <property type="match status" value="2"/>
</dbReference>
<evidence type="ECO:0000259" key="1">
    <source>
        <dbReference type="PROSITE" id="PS50022"/>
    </source>
</evidence>
<gene>
    <name evidence="2" type="ORF">CNR27_10025</name>
</gene>
<dbReference type="EMBL" id="CP023406">
    <property type="protein sequence ID" value="ATD68824.1"/>
    <property type="molecule type" value="Genomic_DNA"/>
</dbReference>
<dbReference type="SUPFAM" id="SSF48208">
    <property type="entry name" value="Six-hairpin glycosidases"/>
    <property type="match status" value="1"/>
</dbReference>
<dbReference type="InterPro" id="IPR000421">
    <property type="entry name" value="FA58C"/>
</dbReference>
<organism evidence="2 3">
    <name type="scientific">Luteimonas chenhongjianii</name>
    <dbReference type="NCBI Taxonomy" id="2006110"/>
    <lineage>
        <taxon>Bacteria</taxon>
        <taxon>Pseudomonadati</taxon>
        <taxon>Pseudomonadota</taxon>
        <taxon>Gammaproteobacteria</taxon>
        <taxon>Lysobacterales</taxon>
        <taxon>Lysobacteraceae</taxon>
        <taxon>Luteimonas</taxon>
    </lineage>
</organism>
<feature type="domain" description="F5/8 type C" evidence="1">
    <location>
        <begin position="197"/>
        <end position="313"/>
    </location>
</feature>
<dbReference type="GO" id="GO:0005975">
    <property type="term" value="P:carbohydrate metabolic process"/>
    <property type="evidence" value="ECO:0007669"/>
    <property type="project" value="InterPro"/>
</dbReference>
<dbReference type="InterPro" id="IPR008928">
    <property type="entry name" value="6-hairpin_glycosidase_sf"/>
</dbReference>
<dbReference type="AlphaFoldDB" id="A0A290XI48"/>
<dbReference type="SUPFAM" id="SSF49785">
    <property type="entry name" value="Galactose-binding domain-like"/>
    <property type="match status" value="2"/>
</dbReference>
<proteinExistence type="predicted"/>
<evidence type="ECO:0000313" key="3">
    <source>
        <dbReference type="Proteomes" id="UP000218968"/>
    </source>
</evidence>
<dbReference type="Gene3D" id="1.50.10.10">
    <property type="match status" value="1"/>
</dbReference>
<protein>
    <submittedName>
        <fullName evidence="2">Coagulation factor 5/8 type domain-containing protein</fullName>
    </submittedName>
</protein>